<dbReference type="PROSITE" id="PS50057">
    <property type="entry name" value="FERM_3"/>
    <property type="match status" value="1"/>
</dbReference>
<dbReference type="InterPro" id="IPR036860">
    <property type="entry name" value="SH2_dom_sf"/>
</dbReference>
<dbReference type="InterPro" id="IPR051286">
    <property type="entry name" value="JAK"/>
</dbReference>
<evidence type="ECO:0000259" key="18">
    <source>
        <dbReference type="PROSITE" id="PS50057"/>
    </source>
</evidence>
<dbReference type="GO" id="GO:0005524">
    <property type="term" value="F:ATP binding"/>
    <property type="evidence" value="ECO:0007669"/>
    <property type="project" value="UniProtKB-UniRule"/>
</dbReference>
<dbReference type="InterPro" id="IPR019748">
    <property type="entry name" value="FERM_central"/>
</dbReference>
<dbReference type="EC" id="2.7.10.2" evidence="2"/>
<keyword evidence="10" id="KW-0472">Membrane</keyword>
<evidence type="ECO:0000256" key="10">
    <source>
        <dbReference type="ARBA" id="ARBA00023136"/>
    </source>
</evidence>
<dbReference type="PRINTS" id="PR00109">
    <property type="entry name" value="TYRKINASE"/>
</dbReference>
<dbReference type="InterPro" id="IPR020635">
    <property type="entry name" value="Tyr_kinase_cat_dom"/>
</dbReference>
<comment type="catalytic activity">
    <reaction evidence="13">
        <text>L-tyrosyl-[protein] + ATP = O-phospho-L-tyrosyl-[protein] + ADP + H(+)</text>
        <dbReference type="Rhea" id="RHEA:10596"/>
        <dbReference type="Rhea" id="RHEA-COMP:10136"/>
        <dbReference type="Rhea" id="RHEA-COMP:20101"/>
        <dbReference type="ChEBI" id="CHEBI:15378"/>
        <dbReference type="ChEBI" id="CHEBI:30616"/>
        <dbReference type="ChEBI" id="CHEBI:46858"/>
        <dbReference type="ChEBI" id="CHEBI:61978"/>
        <dbReference type="ChEBI" id="CHEBI:456216"/>
        <dbReference type="EC" id="2.7.10.2"/>
    </reaction>
</comment>
<dbReference type="GO" id="GO:0050793">
    <property type="term" value="P:regulation of developmental process"/>
    <property type="evidence" value="ECO:0007669"/>
    <property type="project" value="UniProtKB-ARBA"/>
</dbReference>
<evidence type="ECO:0000256" key="6">
    <source>
        <dbReference type="ARBA" id="ARBA00022741"/>
    </source>
</evidence>
<dbReference type="AlphaFoldDB" id="A0AAN9T8H1"/>
<comment type="catalytic activity">
    <reaction evidence="12">
        <text>L-tyrosyl-[protein] + ATP = O-phospho-L-tyrosyl-[protein] + ADP + H(+)</text>
        <dbReference type="Rhea" id="RHEA:10596"/>
        <dbReference type="Rhea" id="RHEA-COMP:10136"/>
        <dbReference type="Rhea" id="RHEA-COMP:20101"/>
        <dbReference type="ChEBI" id="CHEBI:15378"/>
        <dbReference type="ChEBI" id="CHEBI:30616"/>
        <dbReference type="ChEBI" id="CHEBI:46858"/>
        <dbReference type="ChEBI" id="CHEBI:61978"/>
        <dbReference type="ChEBI" id="CHEBI:456216"/>
        <dbReference type="EC" id="2.7.10.1"/>
    </reaction>
</comment>
<dbReference type="PROSITE" id="PS50011">
    <property type="entry name" value="PROTEIN_KINASE_DOM"/>
    <property type="match status" value="2"/>
</dbReference>
<evidence type="ECO:0000259" key="16">
    <source>
        <dbReference type="PROSITE" id="PS50001"/>
    </source>
</evidence>
<reference evidence="19 20" key="1">
    <citation type="submission" date="2024-03" db="EMBL/GenBank/DDBJ databases">
        <title>Adaptation during the transition from Ophiocordyceps entomopathogen to insect associate is accompanied by gene loss and intensified selection.</title>
        <authorList>
            <person name="Ward C.M."/>
            <person name="Onetto C.A."/>
            <person name="Borneman A.R."/>
        </authorList>
    </citation>
    <scope>NUCLEOTIDE SEQUENCE [LARGE SCALE GENOMIC DNA]</scope>
    <source>
        <strain evidence="19">AWRI1</strain>
        <tissue evidence="19">Single Adult Female</tissue>
    </source>
</reference>
<dbReference type="GO" id="GO:0035556">
    <property type="term" value="P:intracellular signal transduction"/>
    <property type="evidence" value="ECO:0007669"/>
    <property type="project" value="TreeGrafter"/>
</dbReference>
<dbReference type="GO" id="GO:0004714">
    <property type="term" value="F:transmembrane receptor protein tyrosine kinase activity"/>
    <property type="evidence" value="ECO:0007669"/>
    <property type="project" value="UniProtKB-EC"/>
</dbReference>
<dbReference type="GO" id="GO:0051130">
    <property type="term" value="P:positive regulation of cellular component organization"/>
    <property type="evidence" value="ECO:0007669"/>
    <property type="project" value="UniProtKB-ARBA"/>
</dbReference>
<dbReference type="PROSITE" id="PS00109">
    <property type="entry name" value="PROTEIN_KINASE_TYR"/>
    <property type="match status" value="1"/>
</dbReference>
<evidence type="ECO:0000256" key="13">
    <source>
        <dbReference type="ARBA" id="ARBA00051245"/>
    </source>
</evidence>
<evidence type="ECO:0000256" key="3">
    <source>
        <dbReference type="ARBA" id="ARBA00022553"/>
    </source>
</evidence>
<evidence type="ECO:0000256" key="11">
    <source>
        <dbReference type="ARBA" id="ARBA00023137"/>
    </source>
</evidence>
<proteinExistence type="predicted"/>
<dbReference type="InterPro" id="IPR000299">
    <property type="entry name" value="FERM_domain"/>
</dbReference>
<dbReference type="GO" id="GO:0030182">
    <property type="term" value="P:neuron differentiation"/>
    <property type="evidence" value="ECO:0007669"/>
    <property type="project" value="UniProtKB-ARBA"/>
</dbReference>
<dbReference type="SUPFAM" id="SSF56112">
    <property type="entry name" value="Protein kinase-like (PK-like)"/>
    <property type="match status" value="2"/>
</dbReference>
<dbReference type="InterPro" id="IPR019749">
    <property type="entry name" value="Band_41_domain"/>
</dbReference>
<dbReference type="GO" id="GO:0048468">
    <property type="term" value="P:cell development"/>
    <property type="evidence" value="ECO:0007669"/>
    <property type="project" value="UniProtKB-ARBA"/>
</dbReference>
<evidence type="ECO:0000256" key="5">
    <source>
        <dbReference type="ARBA" id="ARBA00022737"/>
    </source>
</evidence>
<keyword evidence="3" id="KW-0597">Phosphoprotein</keyword>
<dbReference type="EMBL" id="JBBCAQ010000035">
    <property type="protein sequence ID" value="KAK7577994.1"/>
    <property type="molecule type" value="Genomic_DNA"/>
</dbReference>
<evidence type="ECO:0000256" key="14">
    <source>
        <dbReference type="PROSITE-ProRule" id="PRU00191"/>
    </source>
</evidence>
<feature type="domain" description="FERM" evidence="18">
    <location>
        <begin position="7"/>
        <end position="307"/>
    </location>
</feature>
<dbReference type="PANTHER" id="PTHR45807:SF7">
    <property type="entry name" value="TYROSINE-PROTEIN KINASE HOPSCOTCH"/>
    <property type="match status" value="1"/>
</dbReference>
<keyword evidence="7" id="KW-0418">Kinase</keyword>
<evidence type="ECO:0000256" key="15">
    <source>
        <dbReference type="PROSITE-ProRule" id="PRU10141"/>
    </source>
</evidence>
<dbReference type="SUPFAM" id="SSF55550">
    <property type="entry name" value="SH2 domain"/>
    <property type="match status" value="1"/>
</dbReference>
<dbReference type="GO" id="GO:0005126">
    <property type="term" value="F:cytokine receptor binding"/>
    <property type="evidence" value="ECO:0007669"/>
    <property type="project" value="TreeGrafter"/>
</dbReference>
<dbReference type="InterPro" id="IPR000719">
    <property type="entry name" value="Prot_kinase_dom"/>
</dbReference>
<feature type="domain" description="Protein kinase" evidence="17">
    <location>
        <begin position="808"/>
        <end position="1074"/>
    </location>
</feature>
<dbReference type="PROSITE" id="PS00107">
    <property type="entry name" value="PROTEIN_KINASE_ATP"/>
    <property type="match status" value="1"/>
</dbReference>
<comment type="caution">
    <text evidence="19">The sequence shown here is derived from an EMBL/GenBank/DDBJ whole genome shotgun (WGS) entry which is preliminary data.</text>
</comment>
<evidence type="ECO:0000256" key="1">
    <source>
        <dbReference type="ARBA" id="ARBA00004308"/>
    </source>
</evidence>
<dbReference type="Proteomes" id="UP001367676">
    <property type="component" value="Unassembled WGS sequence"/>
</dbReference>
<evidence type="ECO:0000256" key="2">
    <source>
        <dbReference type="ARBA" id="ARBA00011903"/>
    </source>
</evidence>
<dbReference type="GO" id="GO:0019221">
    <property type="term" value="P:cytokine-mediated signaling pathway"/>
    <property type="evidence" value="ECO:0007669"/>
    <property type="project" value="TreeGrafter"/>
</dbReference>
<dbReference type="Pfam" id="PF21990">
    <property type="entry name" value="SH2_1"/>
    <property type="match status" value="1"/>
</dbReference>
<evidence type="ECO:0000256" key="9">
    <source>
        <dbReference type="ARBA" id="ARBA00022999"/>
    </source>
</evidence>
<feature type="domain" description="Protein kinase" evidence="17">
    <location>
        <begin position="469"/>
        <end position="726"/>
    </location>
</feature>
<evidence type="ECO:0000256" key="4">
    <source>
        <dbReference type="ARBA" id="ARBA00022679"/>
    </source>
</evidence>
<keyword evidence="20" id="KW-1185">Reference proteome</keyword>
<comment type="subcellular location">
    <subcellularLocation>
        <location evidence="1">Endomembrane system</location>
    </subcellularLocation>
</comment>
<keyword evidence="6 15" id="KW-0547">Nucleotide-binding</keyword>
<dbReference type="FunFam" id="1.10.510.10:FF:001512">
    <property type="entry name" value="Receptor tyrosine-protein kinase erbB-2"/>
    <property type="match status" value="1"/>
</dbReference>
<dbReference type="CDD" id="cd14473">
    <property type="entry name" value="FERM_B-lobe"/>
    <property type="match status" value="1"/>
</dbReference>
<gene>
    <name evidence="19" type="ORF">V9T40_010199</name>
</gene>
<dbReference type="GO" id="GO:0007259">
    <property type="term" value="P:cell surface receptor signaling pathway via JAK-STAT"/>
    <property type="evidence" value="ECO:0007669"/>
    <property type="project" value="TreeGrafter"/>
</dbReference>
<sequence length="1079" mass="124703">MNTENSVKVKISFIQEVKKVPVTPNKTTVEDVILYICKLLDIGPVARHLFALKDQGNSHWLLLPSPIGTGKDVLYEFALRYNVPNIEKLRLVDENVYDFFFKQIRHGILHDEIPNLNYEKHKKEIMGLCVLDMLRSGIEDHISREDIKSNYKKYVPRWARKKHWIFLKTPILNKFKEIRSRAFDAHFVKSGYLDQFRSIVPNYLAEQYPCLLKSVNGPESDAAGIIIRVCPFDKQFPGISYKFENSEDWQHVCKIEELCYIICQKEGNLILNRKNGIPLYLKFALFSHMESLLTLLDGYYRLMVKWTFNICRACQSHSLSRLLENKCHGPVSGEFSYKKLELKRNYQAGCFIIRESDKCYKTLFLDVCTKDNSSPTTFRIDITDRGEYKLEGHEKTYPSLKLLINDHRNGNGDLPLKECLPSSEYDDSNLLLCKNDEVEFGRLWVGREEEEQNLVQQPVCVNSKTLLVYKTDPKIGCNPHMVVYRALWVDRTKNLRREVAIKALKDTNQDRLNEFLSLTSRWVFINSGAVTKLFGISLANPLAMVMEYFEDGQLDTYLSNPDNRSTITEVNLVEAAASLANAVYYLEEANFVHGMIRCRKLLVRLRDNGSFIVKLTDPGVRYPYDESDLWWLAPEFYSNKDEARNSTSADVFALGTTLWEIFSYGLKPVKESLVNIKKIFELSGGLPIPERCPPPIYRIMRSCWSIGPESRIQPQAVMRDINQAFFQLNLHSWDDENSIDQASMITVETDLPDPRSRSPSVYQRRVEDETKLDIYSIGQPYEYDSVAENKVSITSMLSVFELDKEWTLVMIGKIGQGFYGEVFRGKLMHRYEDVPDQIVAVKTVKSTLASARADFDREISIMRKLDHPNIIKFKGILHENDYLLVMEFMEQGQLHSYLNIHKDSITTQNLLKYALDIANGMSYLGEMKLLHRDLAARNILVCNRNHVKISDFGLAQFLDDTDYYYIKTPREVPIKWYAPETLEQSKFSVLSDVWSYGVTLYELFTYGADPVLPGVVQKSDKILQALKEGIRLPLPPKCPPYVYETLMMPCWEYEASKRPSFEKLRKIILDDIWGGNVGN</sequence>
<organism evidence="19 20">
    <name type="scientific">Parthenolecanium corni</name>
    <dbReference type="NCBI Taxonomy" id="536013"/>
    <lineage>
        <taxon>Eukaryota</taxon>
        <taxon>Metazoa</taxon>
        <taxon>Ecdysozoa</taxon>
        <taxon>Arthropoda</taxon>
        <taxon>Hexapoda</taxon>
        <taxon>Insecta</taxon>
        <taxon>Pterygota</taxon>
        <taxon>Neoptera</taxon>
        <taxon>Paraneoptera</taxon>
        <taxon>Hemiptera</taxon>
        <taxon>Sternorrhyncha</taxon>
        <taxon>Coccoidea</taxon>
        <taxon>Coccidae</taxon>
        <taxon>Parthenolecanium</taxon>
    </lineage>
</organism>
<evidence type="ECO:0000313" key="20">
    <source>
        <dbReference type="Proteomes" id="UP001367676"/>
    </source>
</evidence>
<evidence type="ECO:0000313" key="19">
    <source>
        <dbReference type="EMBL" id="KAK7577994.1"/>
    </source>
</evidence>
<protein>
    <recommendedName>
        <fullName evidence="2">non-specific protein-tyrosine kinase</fullName>
        <ecNumber evidence="2">2.7.10.2</ecNumber>
    </recommendedName>
</protein>
<evidence type="ECO:0000256" key="7">
    <source>
        <dbReference type="ARBA" id="ARBA00022777"/>
    </source>
</evidence>
<dbReference type="PROSITE" id="PS50001">
    <property type="entry name" value="SH2"/>
    <property type="match status" value="1"/>
</dbReference>
<keyword evidence="9 14" id="KW-0727">SH2 domain</keyword>
<accession>A0AAN9T8H1</accession>
<dbReference type="InterPro" id="IPR000980">
    <property type="entry name" value="SH2"/>
</dbReference>
<keyword evidence="5" id="KW-0677">Repeat</keyword>
<dbReference type="GO" id="GO:0002009">
    <property type="term" value="P:morphogenesis of an epithelium"/>
    <property type="evidence" value="ECO:0007669"/>
    <property type="project" value="UniProtKB-ARBA"/>
</dbReference>
<dbReference type="PANTHER" id="PTHR45807">
    <property type="entry name" value="TYROSINE-PROTEIN KINASE HOPSCOTCH"/>
    <property type="match status" value="1"/>
</dbReference>
<dbReference type="GO" id="GO:0009887">
    <property type="term" value="P:animal organ morphogenesis"/>
    <property type="evidence" value="ECO:0007669"/>
    <property type="project" value="UniProtKB-ARBA"/>
</dbReference>
<dbReference type="SMART" id="SM00219">
    <property type="entry name" value="TyrKc"/>
    <property type="match status" value="2"/>
</dbReference>
<dbReference type="InterPro" id="IPR001245">
    <property type="entry name" value="Ser-Thr/Tyr_kinase_cat_dom"/>
</dbReference>
<dbReference type="SMART" id="SM00295">
    <property type="entry name" value="B41"/>
    <property type="match status" value="1"/>
</dbReference>
<evidence type="ECO:0000256" key="8">
    <source>
        <dbReference type="ARBA" id="ARBA00022840"/>
    </source>
</evidence>
<dbReference type="Gene3D" id="3.30.505.10">
    <property type="entry name" value="SH2 domain"/>
    <property type="match status" value="1"/>
</dbReference>
<keyword evidence="11" id="KW-0829">Tyrosine-protein kinase</keyword>
<evidence type="ECO:0000256" key="12">
    <source>
        <dbReference type="ARBA" id="ARBA00051243"/>
    </source>
</evidence>
<name>A0AAN9T8H1_9HEMI</name>
<dbReference type="GO" id="GO:0005829">
    <property type="term" value="C:cytosol"/>
    <property type="evidence" value="ECO:0007669"/>
    <property type="project" value="TreeGrafter"/>
</dbReference>
<dbReference type="GO" id="GO:0012505">
    <property type="term" value="C:endomembrane system"/>
    <property type="evidence" value="ECO:0007669"/>
    <property type="project" value="UniProtKB-SubCell"/>
</dbReference>
<feature type="domain" description="SH2" evidence="16">
    <location>
        <begin position="326"/>
        <end position="422"/>
    </location>
</feature>
<dbReference type="CDD" id="cd00192">
    <property type="entry name" value="PTKc"/>
    <property type="match status" value="1"/>
</dbReference>
<feature type="binding site" evidence="15">
    <location>
        <position position="842"/>
    </location>
    <ligand>
        <name>ATP</name>
        <dbReference type="ChEBI" id="CHEBI:30616"/>
    </ligand>
</feature>
<evidence type="ECO:0000259" key="17">
    <source>
        <dbReference type="PROSITE" id="PS50011"/>
    </source>
</evidence>
<keyword evidence="8 15" id="KW-0067">ATP-binding</keyword>
<dbReference type="Gene3D" id="1.10.510.10">
    <property type="entry name" value="Transferase(Phosphotransferase) domain 1"/>
    <property type="match status" value="2"/>
</dbReference>
<dbReference type="GO" id="GO:0071944">
    <property type="term" value="C:cell periphery"/>
    <property type="evidence" value="ECO:0007669"/>
    <property type="project" value="UniProtKB-ARBA"/>
</dbReference>
<dbReference type="InterPro" id="IPR011009">
    <property type="entry name" value="Kinase-like_dom_sf"/>
</dbReference>
<dbReference type="InterPro" id="IPR008266">
    <property type="entry name" value="Tyr_kinase_AS"/>
</dbReference>
<keyword evidence="4" id="KW-0808">Transferase</keyword>
<dbReference type="InterPro" id="IPR017441">
    <property type="entry name" value="Protein_kinase_ATP_BS"/>
</dbReference>
<dbReference type="GO" id="GO:0004715">
    <property type="term" value="F:non-membrane spanning protein tyrosine kinase activity"/>
    <property type="evidence" value="ECO:0007669"/>
    <property type="project" value="UniProtKB-EC"/>
</dbReference>
<dbReference type="Pfam" id="PF07714">
    <property type="entry name" value="PK_Tyr_Ser-Thr"/>
    <property type="match status" value="2"/>
</dbReference>